<protein>
    <submittedName>
        <fullName evidence="5">MurR/RpiR family transcriptional regulator</fullName>
    </submittedName>
</protein>
<evidence type="ECO:0000256" key="1">
    <source>
        <dbReference type="ARBA" id="ARBA00023015"/>
    </source>
</evidence>
<keyword evidence="1" id="KW-0805">Transcription regulation</keyword>
<name>A0ABV8WSW8_9BACI</name>
<dbReference type="Pfam" id="PF01418">
    <property type="entry name" value="HTH_6"/>
    <property type="match status" value="1"/>
</dbReference>
<dbReference type="EMBL" id="JBHSDT010000004">
    <property type="protein sequence ID" value="MFC4402544.1"/>
    <property type="molecule type" value="Genomic_DNA"/>
</dbReference>
<dbReference type="Proteomes" id="UP001595882">
    <property type="component" value="Unassembled WGS sequence"/>
</dbReference>
<dbReference type="InterPro" id="IPR000281">
    <property type="entry name" value="HTH_RpiR"/>
</dbReference>
<dbReference type="InterPro" id="IPR001347">
    <property type="entry name" value="SIS_dom"/>
</dbReference>
<dbReference type="Gene3D" id="1.10.10.10">
    <property type="entry name" value="Winged helix-like DNA-binding domain superfamily/Winged helix DNA-binding domain"/>
    <property type="match status" value="1"/>
</dbReference>
<dbReference type="RefSeq" id="WP_390250236.1">
    <property type="nucleotide sequence ID" value="NZ_JBHSDT010000004.1"/>
</dbReference>
<accession>A0ABV8WSW8</accession>
<dbReference type="InterPro" id="IPR046348">
    <property type="entry name" value="SIS_dom_sf"/>
</dbReference>
<evidence type="ECO:0000256" key="3">
    <source>
        <dbReference type="ARBA" id="ARBA00023163"/>
    </source>
</evidence>
<evidence type="ECO:0000259" key="4">
    <source>
        <dbReference type="PROSITE" id="PS51071"/>
    </source>
</evidence>
<sequence length="279" mass="31815">MTTIYDQLQEQFHSLSSSQKKVAHFILGNMEEVVVLSAAKIAEISEVSEATVHRLAQTIGCKSFLEMKQEIHSYNCADNRAVKNLMATTVMQEDTWLEQHFVQEVDNLILTSRELSKKDINQAARKLIEAEHIWIGGWRMSLTVTSYMQFVLKYMLGNSQLIPQGEVAEYTANFQQQDVIFVCAFPRYDYQIIKILEIARKKGLYVIALTDSPLSPVCNYADLSLFAKNKSKSFLDSYTAAVSICNAIVNEISFIGGEHVKSNILEMEDYYNIFNTKYK</sequence>
<dbReference type="PANTHER" id="PTHR30514">
    <property type="entry name" value="GLUCOKINASE"/>
    <property type="match status" value="1"/>
</dbReference>
<dbReference type="InterPro" id="IPR036388">
    <property type="entry name" value="WH-like_DNA-bd_sf"/>
</dbReference>
<gene>
    <name evidence="5" type="ORF">ACFOY7_05610</name>
</gene>
<dbReference type="Gene3D" id="3.40.50.10490">
    <property type="entry name" value="Glucose-6-phosphate isomerase like protein, domain 1"/>
    <property type="match status" value="1"/>
</dbReference>
<keyword evidence="6" id="KW-1185">Reference proteome</keyword>
<dbReference type="SUPFAM" id="SSF46689">
    <property type="entry name" value="Homeodomain-like"/>
    <property type="match status" value="1"/>
</dbReference>
<dbReference type="PROSITE" id="PS51071">
    <property type="entry name" value="HTH_RPIR"/>
    <property type="match status" value="1"/>
</dbReference>
<dbReference type="PANTHER" id="PTHR30514:SF18">
    <property type="entry name" value="RPIR-FAMILY TRANSCRIPTIONAL REGULATOR"/>
    <property type="match status" value="1"/>
</dbReference>
<reference evidence="6" key="1">
    <citation type="journal article" date="2019" name="Int. J. Syst. Evol. Microbiol.">
        <title>The Global Catalogue of Microorganisms (GCM) 10K type strain sequencing project: providing services to taxonomists for standard genome sequencing and annotation.</title>
        <authorList>
            <consortium name="The Broad Institute Genomics Platform"/>
            <consortium name="The Broad Institute Genome Sequencing Center for Infectious Disease"/>
            <person name="Wu L."/>
            <person name="Ma J."/>
        </authorList>
    </citation>
    <scope>NUCLEOTIDE SEQUENCE [LARGE SCALE GENOMIC DNA]</scope>
    <source>
        <strain evidence="6">CCUG 37865</strain>
    </source>
</reference>
<dbReference type="SUPFAM" id="SSF53697">
    <property type="entry name" value="SIS domain"/>
    <property type="match status" value="1"/>
</dbReference>
<evidence type="ECO:0000256" key="2">
    <source>
        <dbReference type="ARBA" id="ARBA00023125"/>
    </source>
</evidence>
<keyword evidence="2" id="KW-0238">DNA-binding</keyword>
<proteinExistence type="predicted"/>
<dbReference type="CDD" id="cd05013">
    <property type="entry name" value="SIS_RpiR"/>
    <property type="match status" value="1"/>
</dbReference>
<evidence type="ECO:0000313" key="5">
    <source>
        <dbReference type="EMBL" id="MFC4402544.1"/>
    </source>
</evidence>
<dbReference type="InterPro" id="IPR009057">
    <property type="entry name" value="Homeodomain-like_sf"/>
</dbReference>
<dbReference type="InterPro" id="IPR035472">
    <property type="entry name" value="RpiR-like_SIS"/>
</dbReference>
<dbReference type="Pfam" id="PF01380">
    <property type="entry name" value="SIS"/>
    <property type="match status" value="1"/>
</dbReference>
<feature type="domain" description="HTH rpiR-type" evidence="4">
    <location>
        <begin position="2"/>
        <end position="78"/>
    </location>
</feature>
<comment type="caution">
    <text evidence="5">The sequence shown here is derived from an EMBL/GenBank/DDBJ whole genome shotgun (WGS) entry which is preliminary data.</text>
</comment>
<organism evidence="5 6">
    <name type="scientific">Gracilibacillus xinjiangensis</name>
    <dbReference type="NCBI Taxonomy" id="1193282"/>
    <lineage>
        <taxon>Bacteria</taxon>
        <taxon>Bacillati</taxon>
        <taxon>Bacillota</taxon>
        <taxon>Bacilli</taxon>
        <taxon>Bacillales</taxon>
        <taxon>Bacillaceae</taxon>
        <taxon>Gracilibacillus</taxon>
    </lineage>
</organism>
<dbReference type="InterPro" id="IPR047640">
    <property type="entry name" value="RpiR-like"/>
</dbReference>
<keyword evidence="3" id="KW-0804">Transcription</keyword>
<evidence type="ECO:0000313" key="6">
    <source>
        <dbReference type="Proteomes" id="UP001595882"/>
    </source>
</evidence>